<reference evidence="4" key="1">
    <citation type="journal article" date="2014" name="Int. J. Syst. Evol. Microbiol.">
        <title>Complete genome sequence of Corynebacterium casei LMG S-19264T (=DSM 44701T), isolated from a smear-ripened cheese.</title>
        <authorList>
            <consortium name="US DOE Joint Genome Institute (JGI-PGF)"/>
            <person name="Walter F."/>
            <person name="Albersmeier A."/>
            <person name="Kalinowski J."/>
            <person name="Ruckert C."/>
        </authorList>
    </citation>
    <scope>NUCLEOTIDE SEQUENCE</scope>
    <source>
        <strain evidence="4">VKM Ac-2007</strain>
    </source>
</reference>
<evidence type="ECO:0000313" key="5">
    <source>
        <dbReference type="Proteomes" id="UP001143474"/>
    </source>
</evidence>
<accession>A0A9W6IBT2</accession>
<dbReference type="PANTHER" id="PTHR43606">
    <property type="entry name" value="PHOSPHATASE, PUTATIVE (AFU_ORTHOLOGUE AFUA_6G08710)-RELATED"/>
    <property type="match status" value="1"/>
</dbReference>
<name>A0A9W6IBT2_9ACTN</name>
<dbReference type="CDD" id="cd07389">
    <property type="entry name" value="MPP_PhoD"/>
    <property type="match status" value="1"/>
</dbReference>
<dbReference type="SUPFAM" id="SSF56300">
    <property type="entry name" value="Metallo-dependent phosphatases"/>
    <property type="match status" value="1"/>
</dbReference>
<dbReference type="PROSITE" id="PS51318">
    <property type="entry name" value="TAT"/>
    <property type="match status" value="1"/>
</dbReference>
<dbReference type="InterPro" id="IPR029052">
    <property type="entry name" value="Metallo-depent_PP-like"/>
</dbReference>
<feature type="domain" description="Phospholipase D N-terminal" evidence="3">
    <location>
        <begin position="56"/>
        <end position="154"/>
    </location>
</feature>
<dbReference type="InterPro" id="IPR038607">
    <property type="entry name" value="PhoD-like_sf"/>
</dbReference>
<comment type="caution">
    <text evidence="4">The sequence shown here is derived from an EMBL/GenBank/DDBJ whole genome shotgun (WGS) entry which is preliminary data.</text>
</comment>
<protein>
    <submittedName>
        <fullName evidence="4">Alkaline phosphatase</fullName>
    </submittedName>
</protein>
<evidence type="ECO:0000259" key="3">
    <source>
        <dbReference type="Pfam" id="PF16655"/>
    </source>
</evidence>
<reference evidence="4" key="2">
    <citation type="submission" date="2023-01" db="EMBL/GenBank/DDBJ databases">
        <authorList>
            <person name="Sun Q."/>
            <person name="Evtushenko L."/>
        </authorList>
    </citation>
    <scope>NUCLEOTIDE SEQUENCE</scope>
    <source>
        <strain evidence="4">VKM Ac-2007</strain>
    </source>
</reference>
<keyword evidence="5" id="KW-1185">Reference proteome</keyword>
<evidence type="ECO:0000313" key="4">
    <source>
        <dbReference type="EMBL" id="GLK14689.1"/>
    </source>
</evidence>
<dbReference type="Gene3D" id="3.60.21.70">
    <property type="entry name" value="PhoD-like phosphatase"/>
    <property type="match status" value="1"/>
</dbReference>
<dbReference type="PANTHER" id="PTHR43606:SF2">
    <property type="entry name" value="ALKALINE PHOSPHATASE FAMILY PROTEIN (AFU_ORTHOLOGUE AFUA_5G03860)"/>
    <property type="match status" value="1"/>
</dbReference>
<feature type="chain" id="PRO_5040830730" evidence="1">
    <location>
        <begin position="33"/>
        <end position="567"/>
    </location>
</feature>
<proteinExistence type="predicted"/>
<evidence type="ECO:0000259" key="2">
    <source>
        <dbReference type="Pfam" id="PF09423"/>
    </source>
</evidence>
<dbReference type="InterPro" id="IPR032093">
    <property type="entry name" value="PhoD_N"/>
</dbReference>
<dbReference type="InterPro" id="IPR052900">
    <property type="entry name" value="Phospholipid_Metab_Enz"/>
</dbReference>
<dbReference type="Gene3D" id="2.60.40.380">
    <property type="entry name" value="Purple acid phosphatase-like, N-terminal"/>
    <property type="match status" value="1"/>
</dbReference>
<dbReference type="InterPro" id="IPR006311">
    <property type="entry name" value="TAT_signal"/>
</dbReference>
<feature type="signal peptide" evidence="1">
    <location>
        <begin position="1"/>
        <end position="32"/>
    </location>
</feature>
<organism evidence="4 5">
    <name type="scientific">Streptosporangium carneum</name>
    <dbReference type="NCBI Taxonomy" id="47481"/>
    <lineage>
        <taxon>Bacteria</taxon>
        <taxon>Bacillati</taxon>
        <taxon>Actinomycetota</taxon>
        <taxon>Actinomycetes</taxon>
        <taxon>Streptosporangiales</taxon>
        <taxon>Streptosporangiaceae</taxon>
        <taxon>Streptosporangium</taxon>
    </lineage>
</organism>
<dbReference type="InterPro" id="IPR018946">
    <property type="entry name" value="PhoD-like_MPP"/>
</dbReference>
<dbReference type="Pfam" id="PF16655">
    <property type="entry name" value="PhoD_N"/>
    <property type="match status" value="1"/>
</dbReference>
<dbReference type="RefSeq" id="WP_271222916.1">
    <property type="nucleotide sequence ID" value="NZ_BAAAVD010000029.1"/>
</dbReference>
<dbReference type="AlphaFoldDB" id="A0A9W6IBT2"/>
<dbReference type="EMBL" id="BSEV01000035">
    <property type="protein sequence ID" value="GLK14689.1"/>
    <property type="molecule type" value="Genomic_DNA"/>
</dbReference>
<dbReference type="Pfam" id="PF09423">
    <property type="entry name" value="PhoD"/>
    <property type="match status" value="1"/>
</dbReference>
<evidence type="ECO:0000256" key="1">
    <source>
        <dbReference type="SAM" id="SignalP"/>
    </source>
</evidence>
<gene>
    <name evidence="4" type="ORF">GCM10017600_81010</name>
</gene>
<keyword evidence="1" id="KW-0732">Signal</keyword>
<dbReference type="Proteomes" id="UP001143474">
    <property type="component" value="Unassembled WGS sequence"/>
</dbReference>
<feature type="domain" description="PhoD-like phosphatase metallophosphatase" evidence="2">
    <location>
        <begin position="167"/>
        <end position="504"/>
    </location>
</feature>
<sequence>MSRLSRRSFLVTGIAAGTVVGTVAGIPAVANADPEPAPESAASLASRGLRADPFTLGVASGDPDSDGFVIWTRLAPRPLAEDGFGGMPATPFAVHWQVYGDEAGRRVLRRGVAVAAREWGHAVHVEVDGLASDREYWYRFKVGPYVSPTGRARTAPHPLSYGSGLAMAFVSCAQYEHGHFTAYRRLAEEHPDLVLHLGDYQYEYKRDTYTIPGGNVRDHEGPETETLAGYRQRHAQYKSDPDLQAAHAAAPWLVVWDDHELDNNWADEVPENPEIPQPNFLARREAAFRAYYENMPLRRGSVPRGVDMQLYRRIRWGRLAVFHMLDTRQYRSDQGCGDGYRDCPAATDPARSITGEAQERWLIDGFHHSRAQWDVLGQQVFFAQRDNNAGPAKVTSQDAWDGYVASRQRITQGWVDAGVRNPVVLTGDVHAHWASDLKLDYDDPTTRTVGSELVATSVTTGGDGGDSDPRTQPFLKINPHLKFYNNQRGYVLTRIERDLLTADFKVLPQVRQPGAQAHVKATFVIEDGVPGVQQTYLRPLDPAARRTPQAPDAELIQEVVDLETRRP</sequence>